<protein>
    <submittedName>
        <fullName evidence="2">Uncharacterized protein</fullName>
    </submittedName>
</protein>
<name>A0ABD3V4F2_SINWO</name>
<organism evidence="2 3">
    <name type="scientific">Sinanodonta woodiana</name>
    <name type="common">Chinese pond mussel</name>
    <name type="synonym">Anodonta woodiana</name>
    <dbReference type="NCBI Taxonomy" id="1069815"/>
    <lineage>
        <taxon>Eukaryota</taxon>
        <taxon>Metazoa</taxon>
        <taxon>Spiralia</taxon>
        <taxon>Lophotrochozoa</taxon>
        <taxon>Mollusca</taxon>
        <taxon>Bivalvia</taxon>
        <taxon>Autobranchia</taxon>
        <taxon>Heteroconchia</taxon>
        <taxon>Palaeoheterodonta</taxon>
        <taxon>Unionida</taxon>
        <taxon>Unionoidea</taxon>
        <taxon>Unionidae</taxon>
        <taxon>Unioninae</taxon>
        <taxon>Sinanodonta</taxon>
    </lineage>
</organism>
<dbReference type="Proteomes" id="UP001634394">
    <property type="component" value="Unassembled WGS sequence"/>
</dbReference>
<feature type="compositionally biased region" description="Polar residues" evidence="1">
    <location>
        <begin position="50"/>
        <end position="60"/>
    </location>
</feature>
<reference evidence="2 3" key="1">
    <citation type="submission" date="2024-11" db="EMBL/GenBank/DDBJ databases">
        <title>Chromosome-level genome assembly of the freshwater bivalve Anodonta woodiana.</title>
        <authorList>
            <person name="Chen X."/>
        </authorList>
    </citation>
    <scope>NUCLEOTIDE SEQUENCE [LARGE SCALE GENOMIC DNA]</scope>
    <source>
        <strain evidence="2">MN2024</strain>
        <tissue evidence="2">Gills</tissue>
    </source>
</reference>
<feature type="non-terminal residue" evidence="2">
    <location>
        <position position="1"/>
    </location>
</feature>
<dbReference type="EMBL" id="JBJQND010000014">
    <property type="protein sequence ID" value="KAL3855558.1"/>
    <property type="molecule type" value="Genomic_DNA"/>
</dbReference>
<keyword evidence="3" id="KW-1185">Reference proteome</keyword>
<evidence type="ECO:0000313" key="2">
    <source>
        <dbReference type="EMBL" id="KAL3855558.1"/>
    </source>
</evidence>
<comment type="caution">
    <text evidence="2">The sequence shown here is derived from an EMBL/GenBank/DDBJ whole genome shotgun (WGS) entry which is preliminary data.</text>
</comment>
<dbReference type="AlphaFoldDB" id="A0ABD3V4F2"/>
<sequence>QLKKLKDTALQSAYLSTKLKSRATTPRKSYVVKKLRSPHTTPRQVKRQRVTSPDKISNQEAEVGKALRCISRRQYSRGVTLLMKTRIGFRKAVNKVLQKMVQDEVQNMAKNISSCFNGGKSLDDISTFDWDVRFD</sequence>
<feature type="region of interest" description="Disordered" evidence="1">
    <location>
        <begin position="16"/>
        <end position="60"/>
    </location>
</feature>
<accession>A0ABD3V4F2</accession>
<gene>
    <name evidence="2" type="ORF">ACJMK2_014765</name>
</gene>
<proteinExistence type="predicted"/>
<evidence type="ECO:0000256" key="1">
    <source>
        <dbReference type="SAM" id="MobiDB-lite"/>
    </source>
</evidence>
<evidence type="ECO:0000313" key="3">
    <source>
        <dbReference type="Proteomes" id="UP001634394"/>
    </source>
</evidence>